<dbReference type="EMBL" id="VSRR010038981">
    <property type="protein sequence ID" value="MPC74471.1"/>
    <property type="molecule type" value="Genomic_DNA"/>
</dbReference>
<comment type="caution">
    <text evidence="2">The sequence shown here is derived from an EMBL/GenBank/DDBJ whole genome shotgun (WGS) entry which is preliminary data.</text>
</comment>
<evidence type="ECO:0000313" key="2">
    <source>
        <dbReference type="EMBL" id="MPC74471.1"/>
    </source>
</evidence>
<keyword evidence="1" id="KW-0732">Signal</keyword>
<reference evidence="2 3" key="1">
    <citation type="submission" date="2019-05" db="EMBL/GenBank/DDBJ databases">
        <title>Another draft genome of Portunus trituberculatus and its Hox gene families provides insights of decapod evolution.</title>
        <authorList>
            <person name="Jeong J.-H."/>
            <person name="Song I."/>
            <person name="Kim S."/>
            <person name="Choi T."/>
            <person name="Kim D."/>
            <person name="Ryu S."/>
            <person name="Kim W."/>
        </authorList>
    </citation>
    <scope>NUCLEOTIDE SEQUENCE [LARGE SCALE GENOMIC DNA]</scope>
    <source>
        <tissue evidence="2">Muscle</tissue>
    </source>
</reference>
<accession>A0A5B7HNF7</accession>
<dbReference type="AlphaFoldDB" id="A0A5B7HNF7"/>
<feature type="signal peptide" evidence="1">
    <location>
        <begin position="1"/>
        <end position="26"/>
    </location>
</feature>
<evidence type="ECO:0008006" key="4">
    <source>
        <dbReference type="Google" id="ProtNLM"/>
    </source>
</evidence>
<feature type="chain" id="PRO_5023138098" description="Secreted protein" evidence="1">
    <location>
        <begin position="27"/>
        <end position="123"/>
    </location>
</feature>
<protein>
    <recommendedName>
        <fullName evidence="4">Secreted protein</fullName>
    </recommendedName>
</protein>
<evidence type="ECO:0000256" key="1">
    <source>
        <dbReference type="SAM" id="SignalP"/>
    </source>
</evidence>
<gene>
    <name evidence="2" type="ORF">E2C01_068831</name>
</gene>
<name>A0A5B7HNF7_PORTR</name>
<dbReference type="Proteomes" id="UP000324222">
    <property type="component" value="Unassembled WGS sequence"/>
</dbReference>
<proteinExistence type="predicted"/>
<evidence type="ECO:0000313" key="3">
    <source>
        <dbReference type="Proteomes" id="UP000324222"/>
    </source>
</evidence>
<sequence length="123" mass="12751">MPVNLTSLCPLHLLLLVEVVVMVVVAGRSGQGRGARLGVCFGLGGRVLGVRGGESGGVDGLWVVGWLGGGCLAPHCTRRGFSIPKNSLTSPRAVTSHREEASWQAADRCSAGLPAHYSCVCAR</sequence>
<keyword evidence="3" id="KW-1185">Reference proteome</keyword>
<organism evidence="2 3">
    <name type="scientific">Portunus trituberculatus</name>
    <name type="common">Swimming crab</name>
    <name type="synonym">Neptunus trituberculatus</name>
    <dbReference type="NCBI Taxonomy" id="210409"/>
    <lineage>
        <taxon>Eukaryota</taxon>
        <taxon>Metazoa</taxon>
        <taxon>Ecdysozoa</taxon>
        <taxon>Arthropoda</taxon>
        <taxon>Crustacea</taxon>
        <taxon>Multicrustacea</taxon>
        <taxon>Malacostraca</taxon>
        <taxon>Eumalacostraca</taxon>
        <taxon>Eucarida</taxon>
        <taxon>Decapoda</taxon>
        <taxon>Pleocyemata</taxon>
        <taxon>Brachyura</taxon>
        <taxon>Eubrachyura</taxon>
        <taxon>Portunoidea</taxon>
        <taxon>Portunidae</taxon>
        <taxon>Portuninae</taxon>
        <taxon>Portunus</taxon>
    </lineage>
</organism>